<dbReference type="Pfam" id="PF01381">
    <property type="entry name" value="HTH_3"/>
    <property type="match status" value="1"/>
</dbReference>
<dbReference type="CDD" id="cd06529">
    <property type="entry name" value="S24_LexA-like"/>
    <property type="match status" value="1"/>
</dbReference>
<dbReference type="Proteomes" id="UP000293162">
    <property type="component" value="Unassembled WGS sequence"/>
</dbReference>
<evidence type="ECO:0000259" key="2">
    <source>
        <dbReference type="PROSITE" id="PS50943"/>
    </source>
</evidence>
<evidence type="ECO:0000313" key="3">
    <source>
        <dbReference type="EMBL" id="RYU96521.1"/>
    </source>
</evidence>
<dbReference type="Pfam" id="PF00717">
    <property type="entry name" value="Peptidase_S24"/>
    <property type="match status" value="1"/>
</dbReference>
<dbReference type="PANTHER" id="PTHR46558:SF11">
    <property type="entry name" value="HTH-TYPE TRANSCRIPTIONAL REGULATOR XRE"/>
    <property type="match status" value="1"/>
</dbReference>
<dbReference type="SMART" id="SM00530">
    <property type="entry name" value="HTH_XRE"/>
    <property type="match status" value="1"/>
</dbReference>
<dbReference type="Gene3D" id="1.10.260.40">
    <property type="entry name" value="lambda repressor-like DNA-binding domains"/>
    <property type="match status" value="1"/>
</dbReference>
<keyword evidence="1" id="KW-0238">DNA-binding</keyword>
<name>A0A4Q5M2L1_9BACT</name>
<organism evidence="3 4">
    <name type="scientific">Emticicia agri</name>
    <dbReference type="NCBI Taxonomy" id="2492393"/>
    <lineage>
        <taxon>Bacteria</taxon>
        <taxon>Pseudomonadati</taxon>
        <taxon>Bacteroidota</taxon>
        <taxon>Cytophagia</taxon>
        <taxon>Cytophagales</taxon>
        <taxon>Leadbetterellaceae</taxon>
        <taxon>Emticicia</taxon>
    </lineage>
</organism>
<dbReference type="PROSITE" id="PS50943">
    <property type="entry name" value="HTH_CROC1"/>
    <property type="match status" value="1"/>
</dbReference>
<keyword evidence="4" id="KW-1185">Reference proteome</keyword>
<dbReference type="InterPro" id="IPR001387">
    <property type="entry name" value="Cro/C1-type_HTH"/>
</dbReference>
<dbReference type="AlphaFoldDB" id="A0A4Q5M2L1"/>
<accession>A0A4Q5M2L1</accession>
<dbReference type="OrthoDB" id="3831186at2"/>
<dbReference type="InterPro" id="IPR010982">
    <property type="entry name" value="Lambda_DNA-bd_dom_sf"/>
</dbReference>
<dbReference type="RefSeq" id="WP_130020197.1">
    <property type="nucleotide sequence ID" value="NZ_SEWF01000007.1"/>
</dbReference>
<proteinExistence type="predicted"/>
<comment type="caution">
    <text evidence="3">The sequence shown here is derived from an EMBL/GenBank/DDBJ whole genome shotgun (WGS) entry which is preliminary data.</text>
</comment>
<dbReference type="SUPFAM" id="SSF47413">
    <property type="entry name" value="lambda repressor-like DNA-binding domains"/>
    <property type="match status" value="1"/>
</dbReference>
<dbReference type="SUPFAM" id="SSF51306">
    <property type="entry name" value="LexA/Signal peptidase"/>
    <property type="match status" value="1"/>
</dbReference>
<dbReference type="EMBL" id="SEWF01000007">
    <property type="protein sequence ID" value="RYU96521.1"/>
    <property type="molecule type" value="Genomic_DNA"/>
</dbReference>
<reference evidence="3 4" key="1">
    <citation type="submission" date="2019-02" db="EMBL/GenBank/DDBJ databases">
        <title>Bacterial novel species Emticicia sp. 17J42-9 isolated from soil.</title>
        <authorList>
            <person name="Jung H.-Y."/>
        </authorList>
    </citation>
    <scope>NUCLEOTIDE SEQUENCE [LARGE SCALE GENOMIC DNA]</scope>
    <source>
        <strain evidence="3 4">17J42-9</strain>
    </source>
</reference>
<sequence>MKNSTTKTLLAFNIAHLRKLKELSQGALAEALSVPRTTLGSWEEGKSSPTIEGLTALARFFDVSIDTLVTIDLTHLTDLKSLLEIGGKRVLFPIVVDKQGNDMIELVPVKASAGYLTGYNNPEFIQALPRISLPYIANGKYRGFPIIGDSMPPLEKGAFVIGKYLENLSEIKDGKTYVILTQNDGLVYKRIHQFNIKDGHLMLHSDNTYYMPYKLPFEEIFEIWEFVCSINPTDRQPSDLLFSVLQSIQYDVQTIKLSMKL</sequence>
<dbReference type="CDD" id="cd00093">
    <property type="entry name" value="HTH_XRE"/>
    <property type="match status" value="1"/>
</dbReference>
<dbReference type="InterPro" id="IPR036286">
    <property type="entry name" value="LexA/Signal_pep-like_sf"/>
</dbReference>
<evidence type="ECO:0000313" key="4">
    <source>
        <dbReference type="Proteomes" id="UP000293162"/>
    </source>
</evidence>
<dbReference type="Gene3D" id="2.10.109.10">
    <property type="entry name" value="Umud Fragment, subunit A"/>
    <property type="match status" value="1"/>
</dbReference>
<gene>
    <name evidence="3" type="ORF">EWM59_06825</name>
</gene>
<protein>
    <submittedName>
        <fullName evidence="3">Helix-turn-helix domain-containing protein</fullName>
    </submittedName>
</protein>
<dbReference type="GO" id="GO:0003677">
    <property type="term" value="F:DNA binding"/>
    <property type="evidence" value="ECO:0007669"/>
    <property type="project" value="UniProtKB-KW"/>
</dbReference>
<dbReference type="PANTHER" id="PTHR46558">
    <property type="entry name" value="TRACRIPTIONAL REGULATORY PROTEIN-RELATED-RELATED"/>
    <property type="match status" value="1"/>
</dbReference>
<dbReference type="InterPro" id="IPR015927">
    <property type="entry name" value="Peptidase_S24_S26A/B/C"/>
</dbReference>
<evidence type="ECO:0000256" key="1">
    <source>
        <dbReference type="ARBA" id="ARBA00023125"/>
    </source>
</evidence>
<feature type="domain" description="HTH cro/C1-type" evidence="2">
    <location>
        <begin position="14"/>
        <end position="68"/>
    </location>
</feature>
<dbReference type="InterPro" id="IPR039418">
    <property type="entry name" value="LexA-like"/>
</dbReference>